<dbReference type="InterPro" id="IPR022742">
    <property type="entry name" value="Hydrolase_4"/>
</dbReference>
<dbReference type="Pfam" id="PF12146">
    <property type="entry name" value="Hydrolase_4"/>
    <property type="match status" value="1"/>
</dbReference>
<evidence type="ECO:0000313" key="2">
    <source>
        <dbReference type="EMBL" id="PYE86272.1"/>
    </source>
</evidence>
<name>A0A318SY05_9HYPH</name>
<keyword evidence="3" id="KW-1185">Reference proteome</keyword>
<dbReference type="Proteomes" id="UP000247454">
    <property type="component" value="Unassembled WGS sequence"/>
</dbReference>
<dbReference type="EMBL" id="QJTF01000029">
    <property type="protein sequence ID" value="PYE86272.1"/>
    <property type="molecule type" value="Genomic_DNA"/>
</dbReference>
<protein>
    <submittedName>
        <fullName evidence="2">Lysophospholipase</fullName>
    </submittedName>
</protein>
<dbReference type="InterPro" id="IPR051044">
    <property type="entry name" value="MAG_DAG_Lipase"/>
</dbReference>
<gene>
    <name evidence="2" type="ORF">C7477_1293</name>
</gene>
<proteinExistence type="predicted"/>
<dbReference type="SUPFAM" id="SSF53474">
    <property type="entry name" value="alpha/beta-Hydrolases"/>
    <property type="match status" value="1"/>
</dbReference>
<dbReference type="PANTHER" id="PTHR11614">
    <property type="entry name" value="PHOSPHOLIPASE-RELATED"/>
    <property type="match status" value="1"/>
</dbReference>
<reference evidence="2 3" key="1">
    <citation type="submission" date="2018-06" db="EMBL/GenBank/DDBJ databases">
        <title>Genomic Encyclopedia of Type Strains, Phase III (KMG-III): the genomes of soil and plant-associated and newly described type strains.</title>
        <authorList>
            <person name="Whitman W."/>
        </authorList>
    </citation>
    <scope>NUCLEOTIDE SEQUENCE [LARGE SCALE GENOMIC DNA]</scope>
    <source>
        <strain evidence="2 3">ORS 1419</strain>
    </source>
</reference>
<evidence type="ECO:0000313" key="3">
    <source>
        <dbReference type="Proteomes" id="UP000247454"/>
    </source>
</evidence>
<feature type="domain" description="Serine aminopeptidase S33" evidence="1">
    <location>
        <begin position="55"/>
        <end position="312"/>
    </location>
</feature>
<accession>A0A318SY05</accession>
<dbReference type="AlphaFoldDB" id="A0A318SY05"/>
<organism evidence="2 3">
    <name type="scientific">Phyllobacterium leguminum</name>
    <dbReference type="NCBI Taxonomy" id="314237"/>
    <lineage>
        <taxon>Bacteria</taxon>
        <taxon>Pseudomonadati</taxon>
        <taxon>Pseudomonadota</taxon>
        <taxon>Alphaproteobacteria</taxon>
        <taxon>Hyphomicrobiales</taxon>
        <taxon>Phyllobacteriaceae</taxon>
        <taxon>Phyllobacterium</taxon>
    </lineage>
</organism>
<dbReference type="Gene3D" id="3.40.50.1820">
    <property type="entry name" value="alpha/beta hydrolase"/>
    <property type="match status" value="1"/>
</dbReference>
<sequence length="360" mass="39442">MANPADPGRHWRSRMTDYLFESDINRVPADTRSGTLETKDGKVLRYAITQGAGGSPRGTVLLLQGRNEYIEKYYETIADLAAGGLTVVSFDWRGQGGSSRMLRDTLRGHVDSFDDYVLDLEKVLNSLVLPHCPPPYYILAHSTGGLIALLGAPVLARHIRRMVLVSPFLGLPRSRLELGGIRLATGTLGLIGLGRYYANGRRRRLGAASPFAGNPLTSDPRRYTRNAETVRRWPQLGLAGPTARWVSAALQAIERINTRAFAMNFNIPTLIVAAGADRVVSTLATERFAARLRNGALLTIDGARHEILQEADFFREQLLAAFDAFVPGSNEIDIEHLPASKVDARKKSAQPELSKSSAAR</sequence>
<comment type="caution">
    <text evidence="2">The sequence shown here is derived from an EMBL/GenBank/DDBJ whole genome shotgun (WGS) entry which is preliminary data.</text>
</comment>
<dbReference type="InterPro" id="IPR029058">
    <property type="entry name" value="AB_hydrolase_fold"/>
</dbReference>
<evidence type="ECO:0000259" key="1">
    <source>
        <dbReference type="Pfam" id="PF12146"/>
    </source>
</evidence>